<accession>A0A540LGT4</accession>
<comment type="caution">
    <text evidence="1">The sequence shown here is derived from an EMBL/GenBank/DDBJ whole genome shotgun (WGS) entry which is preliminary data.</text>
</comment>
<protein>
    <submittedName>
        <fullName evidence="1">Uncharacterized protein</fullName>
    </submittedName>
</protein>
<name>A0A540LGT4_MALBA</name>
<keyword evidence="2" id="KW-1185">Reference proteome</keyword>
<dbReference type="EMBL" id="VIEB01000588">
    <property type="protein sequence ID" value="TQD85681.1"/>
    <property type="molecule type" value="Genomic_DNA"/>
</dbReference>
<evidence type="ECO:0000313" key="2">
    <source>
        <dbReference type="Proteomes" id="UP000315295"/>
    </source>
</evidence>
<dbReference type="AlphaFoldDB" id="A0A540LGT4"/>
<proteinExistence type="predicted"/>
<sequence>MASNFGHETTSRNIENLYEDLLKCTSARELSAKALAALDTVSHYVRSSLDTLCTNEAYEEFKVALELSTEQRMIHSMITSLVKDLFLSLEGDMPKYVATEKELA</sequence>
<reference evidence="1 2" key="1">
    <citation type="journal article" date="2019" name="G3 (Bethesda)">
        <title>Sequencing of a Wild Apple (Malus baccata) Genome Unravels the Differences Between Cultivated and Wild Apple Species Regarding Disease Resistance and Cold Tolerance.</title>
        <authorList>
            <person name="Chen X."/>
        </authorList>
    </citation>
    <scope>NUCLEOTIDE SEQUENCE [LARGE SCALE GENOMIC DNA]</scope>
    <source>
        <strain evidence="2">cv. Shandingzi</strain>
        <tissue evidence="1">Leaves</tissue>
    </source>
</reference>
<dbReference type="Proteomes" id="UP000315295">
    <property type="component" value="Unassembled WGS sequence"/>
</dbReference>
<evidence type="ECO:0000313" key="1">
    <source>
        <dbReference type="EMBL" id="TQD85681.1"/>
    </source>
</evidence>
<gene>
    <name evidence="1" type="ORF">C1H46_028733</name>
</gene>
<organism evidence="1 2">
    <name type="scientific">Malus baccata</name>
    <name type="common">Siberian crab apple</name>
    <name type="synonym">Pyrus baccata</name>
    <dbReference type="NCBI Taxonomy" id="106549"/>
    <lineage>
        <taxon>Eukaryota</taxon>
        <taxon>Viridiplantae</taxon>
        <taxon>Streptophyta</taxon>
        <taxon>Embryophyta</taxon>
        <taxon>Tracheophyta</taxon>
        <taxon>Spermatophyta</taxon>
        <taxon>Magnoliopsida</taxon>
        <taxon>eudicotyledons</taxon>
        <taxon>Gunneridae</taxon>
        <taxon>Pentapetalae</taxon>
        <taxon>rosids</taxon>
        <taxon>fabids</taxon>
        <taxon>Rosales</taxon>
        <taxon>Rosaceae</taxon>
        <taxon>Amygdaloideae</taxon>
        <taxon>Maleae</taxon>
        <taxon>Malus</taxon>
    </lineage>
</organism>